<dbReference type="PANTHER" id="PTHR33375:SF1">
    <property type="entry name" value="CHROMOSOME-PARTITIONING PROTEIN PARB-RELATED"/>
    <property type="match status" value="1"/>
</dbReference>
<keyword evidence="3" id="KW-1185">Reference proteome</keyword>
<organism evidence="2 3">
    <name type="scientific">Pseudoclavibacter helvolus</name>
    <dbReference type="NCBI Taxonomy" id="255205"/>
    <lineage>
        <taxon>Bacteria</taxon>
        <taxon>Bacillati</taxon>
        <taxon>Actinomycetota</taxon>
        <taxon>Actinomycetes</taxon>
        <taxon>Micrococcales</taxon>
        <taxon>Microbacteriaceae</taxon>
        <taxon>Pseudoclavibacter</taxon>
    </lineage>
</organism>
<dbReference type="InterPro" id="IPR036086">
    <property type="entry name" value="ParB/Sulfiredoxin_sf"/>
</dbReference>
<evidence type="ECO:0000313" key="3">
    <source>
        <dbReference type="Proteomes" id="UP000545286"/>
    </source>
</evidence>
<accession>A0A7W4ULQ8</accession>
<dbReference type="RefSeq" id="WP_183623271.1">
    <property type="nucleotide sequence ID" value="NZ_JACHWJ010000001.1"/>
</dbReference>
<name>A0A7W4ULQ8_9MICO</name>
<evidence type="ECO:0000259" key="1">
    <source>
        <dbReference type="SMART" id="SM00470"/>
    </source>
</evidence>
<dbReference type="Gene3D" id="1.10.10.2830">
    <property type="match status" value="1"/>
</dbReference>
<dbReference type="InterPro" id="IPR050336">
    <property type="entry name" value="Chromosome_partition/occlusion"/>
</dbReference>
<protein>
    <submittedName>
        <fullName evidence="2">ParB family chromosome partitioning protein</fullName>
    </submittedName>
</protein>
<dbReference type="SUPFAM" id="SSF110849">
    <property type="entry name" value="ParB/Sulfiredoxin"/>
    <property type="match status" value="1"/>
</dbReference>
<dbReference type="PANTHER" id="PTHR33375">
    <property type="entry name" value="CHROMOSOME-PARTITIONING PROTEIN PARB-RELATED"/>
    <property type="match status" value="1"/>
</dbReference>
<evidence type="ECO:0000313" key="2">
    <source>
        <dbReference type="EMBL" id="MBB2956814.1"/>
    </source>
</evidence>
<dbReference type="EMBL" id="JACHWJ010000001">
    <property type="protein sequence ID" value="MBB2956814.1"/>
    <property type="molecule type" value="Genomic_DNA"/>
</dbReference>
<dbReference type="SUPFAM" id="SSF109709">
    <property type="entry name" value="KorB DNA-binding domain-like"/>
    <property type="match status" value="1"/>
</dbReference>
<dbReference type="GO" id="GO:0005694">
    <property type="term" value="C:chromosome"/>
    <property type="evidence" value="ECO:0007669"/>
    <property type="project" value="TreeGrafter"/>
</dbReference>
<comment type="caution">
    <text evidence="2">The sequence shown here is derived from an EMBL/GenBank/DDBJ whole genome shotgun (WGS) entry which is preliminary data.</text>
</comment>
<dbReference type="GO" id="GO:0007059">
    <property type="term" value="P:chromosome segregation"/>
    <property type="evidence" value="ECO:0007669"/>
    <property type="project" value="TreeGrafter"/>
</dbReference>
<reference evidence="2 3" key="1">
    <citation type="submission" date="2020-08" db="EMBL/GenBank/DDBJ databases">
        <title>Sequencing the genomes of 1000 actinobacteria strains.</title>
        <authorList>
            <person name="Klenk H.-P."/>
        </authorList>
    </citation>
    <scope>NUCLEOTIDE SEQUENCE [LARGE SCALE GENOMIC DNA]</scope>
    <source>
        <strain evidence="2 3">DSM 20419</strain>
    </source>
</reference>
<proteinExistence type="predicted"/>
<dbReference type="Gene3D" id="3.90.1530.30">
    <property type="match status" value="1"/>
</dbReference>
<gene>
    <name evidence="2" type="ORF">FHX72_000926</name>
</gene>
<sequence>MTGTPEGVLEHVAPTALILEENVRPSAPLTPDFIRSVKENGVLTPVLAHRMEDGSVVVRAGQRRTLAAREAELTSMPVYIVTADEATTQRIVQQLVENDQREELTTSERVEAFKQLSFEGMNLREITKRTGEKPAVVKSALAVGKSSAASSAAREHQLTLEQADALVEFEADAAAFARLVETAQSNPARLDHVAQELRDQRAREEAVESLRADYLSRGWNVLQEHPGWRDDKFIQVGSVLTSDGESVTESNLAEVPERTVYMQRRYNSAPHPELYLPVPLPAGFRKRWGAPEVSAEEKAERKAAEEAEKAEREAALEAWKSATTVRRAWLTEFLQRKKLPTDAVTVVARGLTASRSALEQTLYDNELAHVLMQLPVPDMRDPDDDDHLSKLITTRPASALQVALAVVLAAAEEYMGQAHQAQHGATSEGAEYLQLLQAWGYSLSEVETARVERAAAAAVAAAERAAELAALEAAEVADDEPEEQSA</sequence>
<dbReference type="AlphaFoldDB" id="A0A7W4ULQ8"/>
<dbReference type="SMART" id="SM00470">
    <property type="entry name" value="ParB"/>
    <property type="match status" value="1"/>
</dbReference>
<dbReference type="InterPro" id="IPR003115">
    <property type="entry name" value="ParB_N"/>
</dbReference>
<dbReference type="Pfam" id="PF02195">
    <property type="entry name" value="ParB_N"/>
    <property type="match status" value="1"/>
</dbReference>
<dbReference type="Proteomes" id="UP000545286">
    <property type="component" value="Unassembled WGS sequence"/>
</dbReference>
<feature type="domain" description="ParB-like N-terminal" evidence="1">
    <location>
        <begin position="10"/>
        <end position="99"/>
    </location>
</feature>